<dbReference type="Proteomes" id="UP000316778">
    <property type="component" value="Unassembled WGS sequence"/>
</dbReference>
<dbReference type="InterPro" id="IPR024079">
    <property type="entry name" value="MetalloPept_cat_dom_sf"/>
</dbReference>
<protein>
    <recommendedName>
        <fullName evidence="3">Reprolysin-like metallo-peptidase family M12B</fullName>
    </recommendedName>
</protein>
<dbReference type="EMBL" id="VLLG01000003">
    <property type="protein sequence ID" value="TWI89125.1"/>
    <property type="molecule type" value="Genomic_DNA"/>
</dbReference>
<comment type="caution">
    <text evidence="1">The sequence shown here is derived from an EMBL/GenBank/DDBJ whole genome shotgun (WGS) entry which is preliminary data.</text>
</comment>
<organism evidence="1 2">
    <name type="scientific">Chitinophaga japonensis</name>
    <name type="common">Flexibacter japonensis</name>
    <dbReference type="NCBI Taxonomy" id="104662"/>
    <lineage>
        <taxon>Bacteria</taxon>
        <taxon>Pseudomonadati</taxon>
        <taxon>Bacteroidota</taxon>
        <taxon>Chitinophagia</taxon>
        <taxon>Chitinophagales</taxon>
        <taxon>Chitinophagaceae</taxon>
        <taxon>Chitinophaga</taxon>
    </lineage>
</organism>
<evidence type="ECO:0000313" key="2">
    <source>
        <dbReference type="Proteomes" id="UP000316778"/>
    </source>
</evidence>
<dbReference type="SUPFAM" id="SSF55486">
    <property type="entry name" value="Metalloproteases ('zincins'), catalytic domain"/>
    <property type="match status" value="1"/>
</dbReference>
<sequence>MRKTLLHLLVFTILAGCSKSDNEPANALPVAYHNKGTGASAHDLLSADAYTSLKIEIQYMPGYRPQDAAVTHLVSLLNARLNKPGGMQVVYREVPASDKEVLSVDEIAALEKQYRTVYTSGKELGIYFLFTNGGYTQSNVLGIAYRNTSMCLFGKTLHDNSGGVGQVSRSNLQATVAEHELGHLLGLVDIGSPMQTPHKDPDHGNHCSTQDCLMYYASETTAILGFLPGNDIPVFDNACLADLQANGGR</sequence>
<reference evidence="1 2" key="1">
    <citation type="journal article" date="2013" name="Stand. Genomic Sci.">
        <title>Genomic Encyclopedia of Type Strains, Phase I: The one thousand microbial genomes (KMG-I) project.</title>
        <authorList>
            <person name="Kyrpides N.C."/>
            <person name="Woyke T."/>
            <person name="Eisen J.A."/>
            <person name="Garrity G."/>
            <person name="Lilburn T.G."/>
            <person name="Beck B.J."/>
            <person name="Whitman W.B."/>
            <person name="Hugenholtz P."/>
            <person name="Klenk H.P."/>
        </authorList>
    </citation>
    <scope>NUCLEOTIDE SEQUENCE [LARGE SCALE GENOMIC DNA]</scope>
    <source>
        <strain evidence="1 2">DSM 13484</strain>
    </source>
</reference>
<accession>A0A562T6H3</accession>
<name>A0A562T6H3_CHIJA</name>
<dbReference type="GO" id="GO:0008237">
    <property type="term" value="F:metallopeptidase activity"/>
    <property type="evidence" value="ECO:0007669"/>
    <property type="project" value="InterPro"/>
</dbReference>
<evidence type="ECO:0008006" key="3">
    <source>
        <dbReference type="Google" id="ProtNLM"/>
    </source>
</evidence>
<dbReference type="RefSeq" id="WP_211366253.1">
    <property type="nucleotide sequence ID" value="NZ_BAAAFY010000001.1"/>
</dbReference>
<dbReference type="AlphaFoldDB" id="A0A562T6H3"/>
<proteinExistence type="predicted"/>
<dbReference type="Gene3D" id="3.40.390.10">
    <property type="entry name" value="Collagenase (Catalytic Domain)"/>
    <property type="match status" value="1"/>
</dbReference>
<keyword evidence="2" id="KW-1185">Reference proteome</keyword>
<dbReference type="PROSITE" id="PS51257">
    <property type="entry name" value="PROKAR_LIPOPROTEIN"/>
    <property type="match status" value="1"/>
</dbReference>
<evidence type="ECO:0000313" key="1">
    <source>
        <dbReference type="EMBL" id="TWI89125.1"/>
    </source>
</evidence>
<gene>
    <name evidence="1" type="ORF">LX66_3219</name>
</gene>